<dbReference type="EMBL" id="QBLH01001127">
    <property type="protein sequence ID" value="TGZ52951.1"/>
    <property type="molecule type" value="Genomic_DNA"/>
</dbReference>
<feature type="non-terminal residue" evidence="2">
    <location>
        <position position="264"/>
    </location>
</feature>
<evidence type="ECO:0000313" key="3">
    <source>
        <dbReference type="Proteomes" id="UP000310200"/>
    </source>
</evidence>
<dbReference type="AlphaFoldDB" id="A0A4S2KSZ2"/>
<feature type="non-terminal residue" evidence="2">
    <location>
        <position position="1"/>
    </location>
</feature>
<feature type="compositionally biased region" description="Basic and acidic residues" evidence="1">
    <location>
        <begin position="21"/>
        <end position="30"/>
    </location>
</feature>
<feature type="region of interest" description="Disordered" evidence="1">
    <location>
        <begin position="103"/>
        <end position="128"/>
    </location>
</feature>
<proteinExistence type="predicted"/>
<dbReference type="Proteomes" id="UP000310200">
    <property type="component" value="Unassembled WGS sequence"/>
</dbReference>
<gene>
    <name evidence="2" type="ORF">DBV15_00572</name>
</gene>
<sequence>KSFNGFTGKLSRCSSASRAPGLKEKPRSDDDSAASTSRAKSTIKAFRDLLKCRTDAGVLWAYRQHSIRLVKILRSNPGERIGPPEGIRQRGVQFGMHWRKNGEARRKTPRVEPTMKGQEGSGTLPRCILPGTTMTTTTTMDNAPARVCKVDSQPICLLDSGAPLSSTRTNGAGRYTYDRRFYLLFRRQFEYALPSTGVLLRRFTLRPPGTFFSTKIEKLRGPAFAMTLSRDEQLNGFPEGSHGKEEKVANVRKFHHRKYARNYP</sequence>
<accession>A0A4S2KSZ2</accession>
<name>A0A4S2KSZ2_9HYME</name>
<reference evidence="2 3" key="1">
    <citation type="journal article" date="2019" name="Philos. Trans. R. Soc. Lond., B, Biol. Sci.">
        <title>Ant behaviour and brain gene expression of defending hosts depend on the ecological success of the intruding social parasite.</title>
        <authorList>
            <person name="Kaur R."/>
            <person name="Stoldt M."/>
            <person name="Jongepier E."/>
            <person name="Feldmeyer B."/>
            <person name="Menzel F."/>
            <person name="Bornberg-Bauer E."/>
            <person name="Foitzik S."/>
        </authorList>
    </citation>
    <scope>NUCLEOTIDE SEQUENCE [LARGE SCALE GENOMIC DNA]</scope>
    <source>
        <tissue evidence="2">Whole body</tissue>
    </source>
</reference>
<evidence type="ECO:0000256" key="1">
    <source>
        <dbReference type="SAM" id="MobiDB-lite"/>
    </source>
</evidence>
<protein>
    <submittedName>
        <fullName evidence="2">Uncharacterized protein</fullName>
    </submittedName>
</protein>
<organism evidence="2 3">
    <name type="scientific">Temnothorax longispinosus</name>
    <dbReference type="NCBI Taxonomy" id="300112"/>
    <lineage>
        <taxon>Eukaryota</taxon>
        <taxon>Metazoa</taxon>
        <taxon>Ecdysozoa</taxon>
        <taxon>Arthropoda</taxon>
        <taxon>Hexapoda</taxon>
        <taxon>Insecta</taxon>
        <taxon>Pterygota</taxon>
        <taxon>Neoptera</taxon>
        <taxon>Endopterygota</taxon>
        <taxon>Hymenoptera</taxon>
        <taxon>Apocrita</taxon>
        <taxon>Aculeata</taxon>
        <taxon>Formicoidea</taxon>
        <taxon>Formicidae</taxon>
        <taxon>Myrmicinae</taxon>
        <taxon>Temnothorax</taxon>
    </lineage>
</organism>
<evidence type="ECO:0000313" key="2">
    <source>
        <dbReference type="EMBL" id="TGZ52951.1"/>
    </source>
</evidence>
<comment type="caution">
    <text evidence="2">The sequence shown here is derived from an EMBL/GenBank/DDBJ whole genome shotgun (WGS) entry which is preliminary data.</text>
</comment>
<keyword evidence="3" id="KW-1185">Reference proteome</keyword>
<feature type="region of interest" description="Disordered" evidence="1">
    <location>
        <begin position="1"/>
        <end position="40"/>
    </location>
</feature>